<keyword evidence="3 7" id="KW-0812">Transmembrane</keyword>
<accession>A0A0P0UW66</accession>
<organism evidence="9">
    <name type="scientific">Achromobacter denitrificans</name>
    <name type="common">Alcaligenes denitrificans</name>
    <dbReference type="NCBI Taxonomy" id="32002"/>
    <lineage>
        <taxon>Bacteria</taxon>
        <taxon>Pseudomonadati</taxon>
        <taxon>Pseudomonadota</taxon>
        <taxon>Betaproteobacteria</taxon>
        <taxon>Burkholderiales</taxon>
        <taxon>Alcaligenaceae</taxon>
        <taxon>Achromobacter</taxon>
    </lineage>
</organism>
<feature type="transmembrane region" description="Helical" evidence="7">
    <location>
        <begin position="103"/>
        <end position="125"/>
    </location>
</feature>
<feature type="transmembrane region" description="Helical" evidence="7">
    <location>
        <begin position="157"/>
        <end position="177"/>
    </location>
</feature>
<reference evidence="9" key="1">
    <citation type="submission" date="2008-12" db="EMBL/GenBank/DDBJ databases">
        <title>Identification and conjugative transfer of the ICEAd1 element in a PCB-degrading bacterium Alcaligenes denitrificans A41.</title>
        <authorList>
            <person name="Tomizawa S."/>
            <person name="Imamura T."/>
            <person name="Maeda M."/>
        </authorList>
    </citation>
    <scope>NUCLEOTIDE SEQUENCE</scope>
    <source>
        <strain evidence="9">A41</strain>
    </source>
</reference>
<evidence type="ECO:0000256" key="3">
    <source>
        <dbReference type="ARBA" id="ARBA00022692"/>
    </source>
</evidence>
<feature type="transmembrane region" description="Helical" evidence="7">
    <location>
        <begin position="39"/>
        <end position="59"/>
    </location>
</feature>
<keyword evidence="5 7" id="KW-0472">Membrane</keyword>
<sequence>MSNTLSLWHRPAWRGGLLALLAAALFGLSTPFIQRLGSGLGPLTVAALLYAGAAATGLLSRQPAHREARLRWADGPRLSAMAVFGAALGPVALAWGLRHTSGTSASLMLTLEALFTAVLAWVLYGESMDRRVAAAMVLLLAGAVALVLDQGQSGAPQLWGLLAVLLATAAWGADNALSRPVAERDPGQVVMVKALLGSALTGALAWLRGEPLPTLAAALALLAVGASGYGLSLRLYLLAQRAFGAARTGSVFAFAPFLGAAAAYGLGERGASWLLLLGGVLMVLGVLLHLAEAHDHAHTHEAIEHEHAHRHDDGHHDHGHDVMPTGAHSHRHRHAAVTHAHPHVPDAHHTHGHGAVGA</sequence>
<dbReference type="RefSeq" id="WP_046196335.1">
    <property type="nucleotide sequence ID" value="NZ_BLWG01000843.1"/>
</dbReference>
<dbReference type="InterPro" id="IPR037185">
    <property type="entry name" value="EmrE-like"/>
</dbReference>
<evidence type="ECO:0000256" key="6">
    <source>
        <dbReference type="SAM" id="MobiDB-lite"/>
    </source>
</evidence>
<feature type="domain" description="EamA" evidence="8">
    <location>
        <begin position="14"/>
        <end position="147"/>
    </location>
</feature>
<evidence type="ECO:0000256" key="2">
    <source>
        <dbReference type="ARBA" id="ARBA00007362"/>
    </source>
</evidence>
<evidence type="ECO:0000313" key="9">
    <source>
        <dbReference type="EMBL" id="BAS69611.1"/>
    </source>
</evidence>
<dbReference type="PANTHER" id="PTHR32322:SF2">
    <property type="entry name" value="EAMA DOMAIN-CONTAINING PROTEIN"/>
    <property type="match status" value="1"/>
</dbReference>
<dbReference type="GO" id="GO:0016020">
    <property type="term" value="C:membrane"/>
    <property type="evidence" value="ECO:0007669"/>
    <property type="project" value="UniProtKB-SubCell"/>
</dbReference>
<dbReference type="InterPro" id="IPR000620">
    <property type="entry name" value="EamA_dom"/>
</dbReference>
<name>A0A0P0UW66_ACHDE</name>
<feature type="transmembrane region" description="Helical" evidence="7">
    <location>
        <begin position="12"/>
        <end position="33"/>
    </location>
</feature>
<feature type="transmembrane region" description="Helical" evidence="7">
    <location>
        <begin position="249"/>
        <end position="267"/>
    </location>
</feature>
<feature type="transmembrane region" description="Helical" evidence="7">
    <location>
        <begin position="80"/>
        <end position="97"/>
    </location>
</feature>
<evidence type="ECO:0000256" key="4">
    <source>
        <dbReference type="ARBA" id="ARBA00022989"/>
    </source>
</evidence>
<evidence type="ECO:0000259" key="8">
    <source>
        <dbReference type="Pfam" id="PF00892"/>
    </source>
</evidence>
<dbReference type="PANTHER" id="PTHR32322">
    <property type="entry name" value="INNER MEMBRANE TRANSPORTER"/>
    <property type="match status" value="1"/>
</dbReference>
<feature type="transmembrane region" description="Helical" evidence="7">
    <location>
        <begin position="189"/>
        <end position="209"/>
    </location>
</feature>
<dbReference type="Pfam" id="PF00892">
    <property type="entry name" value="EamA"/>
    <property type="match status" value="2"/>
</dbReference>
<evidence type="ECO:0000256" key="1">
    <source>
        <dbReference type="ARBA" id="ARBA00004141"/>
    </source>
</evidence>
<evidence type="ECO:0000256" key="5">
    <source>
        <dbReference type="ARBA" id="ARBA00023136"/>
    </source>
</evidence>
<comment type="subcellular location">
    <subcellularLocation>
        <location evidence="1">Membrane</location>
        <topology evidence="1">Multi-pass membrane protein</topology>
    </subcellularLocation>
</comment>
<feature type="transmembrane region" description="Helical" evidence="7">
    <location>
        <begin position="215"/>
        <end position="237"/>
    </location>
</feature>
<comment type="similarity">
    <text evidence="2">Belongs to the EamA transporter family.</text>
</comment>
<feature type="compositionally biased region" description="Basic and acidic residues" evidence="6">
    <location>
        <begin position="304"/>
        <end position="321"/>
    </location>
</feature>
<dbReference type="SUPFAM" id="SSF103481">
    <property type="entry name" value="Multidrug resistance efflux transporter EmrE"/>
    <property type="match status" value="2"/>
</dbReference>
<feature type="transmembrane region" description="Helical" evidence="7">
    <location>
        <begin position="132"/>
        <end position="151"/>
    </location>
</feature>
<keyword evidence="4 7" id="KW-1133">Transmembrane helix</keyword>
<feature type="compositionally biased region" description="Basic residues" evidence="6">
    <location>
        <begin position="328"/>
        <end position="337"/>
    </location>
</feature>
<evidence type="ECO:0000256" key="7">
    <source>
        <dbReference type="SAM" id="Phobius"/>
    </source>
</evidence>
<proteinExistence type="inferred from homology"/>
<feature type="domain" description="EamA" evidence="8">
    <location>
        <begin position="158"/>
        <end position="288"/>
    </location>
</feature>
<dbReference type="AlphaFoldDB" id="A0A0P0UW66"/>
<protein>
    <submittedName>
        <fullName evidence="9">Permease</fullName>
    </submittedName>
</protein>
<feature type="region of interest" description="Disordered" evidence="6">
    <location>
        <begin position="304"/>
        <end position="337"/>
    </location>
</feature>
<feature type="transmembrane region" description="Helical" evidence="7">
    <location>
        <begin position="273"/>
        <end position="291"/>
    </location>
</feature>
<dbReference type="InterPro" id="IPR050638">
    <property type="entry name" value="AA-Vitamin_Transporters"/>
</dbReference>
<dbReference type="EMBL" id="AB471892">
    <property type="protein sequence ID" value="BAS69611.1"/>
    <property type="molecule type" value="Genomic_DNA"/>
</dbReference>